<keyword evidence="3" id="KW-0964">Secreted</keyword>
<dbReference type="Proteomes" id="UP001501940">
    <property type="component" value="Chromosome 3"/>
</dbReference>
<evidence type="ECO:0000256" key="2">
    <source>
        <dbReference type="ARBA" id="ARBA00022514"/>
    </source>
</evidence>
<evidence type="ECO:0000256" key="3">
    <source>
        <dbReference type="ARBA" id="ARBA00022525"/>
    </source>
</evidence>
<dbReference type="PANTHER" id="PTHR12015">
    <property type="entry name" value="SMALL INDUCIBLE CYTOKINE A"/>
    <property type="match status" value="1"/>
</dbReference>
<proteinExistence type="predicted"/>
<dbReference type="InterPro" id="IPR036048">
    <property type="entry name" value="Interleukin_8-like_sf"/>
</dbReference>
<dbReference type="STRING" id="80972.ENSAOCP00000007178"/>
<evidence type="ECO:0000313" key="7">
    <source>
        <dbReference type="Ensembl" id="ENSAOCP00000007178.2"/>
    </source>
</evidence>
<dbReference type="InterPro" id="IPR039809">
    <property type="entry name" value="Chemokine_b/g/d"/>
</dbReference>
<dbReference type="PANTHER" id="PTHR12015:SF183">
    <property type="entry name" value="C-C MOTIF CHEMOKINE 3"/>
    <property type="match status" value="1"/>
</dbReference>
<reference evidence="7 8" key="1">
    <citation type="submission" date="2022-01" db="EMBL/GenBank/DDBJ databases">
        <title>A chromosome-scale genome assembly of the false clownfish, Amphiprion ocellaris.</title>
        <authorList>
            <person name="Ryu T."/>
        </authorList>
    </citation>
    <scope>NUCLEOTIDE SEQUENCE [LARGE SCALE GENOMIC DNA]</scope>
</reference>
<keyword evidence="2" id="KW-0202">Cytokine</keyword>
<name>A0A3Q1B0S0_AMPOC</name>
<evidence type="ECO:0000313" key="8">
    <source>
        <dbReference type="Proteomes" id="UP001501940"/>
    </source>
</evidence>
<keyword evidence="4 5" id="KW-0732">Signal</keyword>
<feature type="chain" id="PRO_5043657981" description="Chemokine interleukin-8-like domain-containing protein" evidence="5">
    <location>
        <begin position="29"/>
        <end position="102"/>
    </location>
</feature>
<dbReference type="Gene3D" id="2.40.50.40">
    <property type="match status" value="1"/>
</dbReference>
<dbReference type="AlphaFoldDB" id="A0A3Q1B0S0"/>
<evidence type="ECO:0000256" key="5">
    <source>
        <dbReference type="SAM" id="SignalP"/>
    </source>
</evidence>
<accession>A0A3Q1B0S0</accession>
<dbReference type="GeneTree" id="ENSGT00970000193565"/>
<dbReference type="OMA" id="CDQFSNN"/>
<sequence>VYIFRFTLICSQALFSLTSCFISLTVDGAKLSTAPGNCCFNFYTRPLPANRVSNVIKTHSSCLRPAFIVQTVRGRQICYSQTFQWALDQYQKINTPEGSGGH</sequence>
<organism evidence="7 8">
    <name type="scientific">Amphiprion ocellaris</name>
    <name type="common">Clown anemonefish</name>
    <dbReference type="NCBI Taxonomy" id="80972"/>
    <lineage>
        <taxon>Eukaryota</taxon>
        <taxon>Metazoa</taxon>
        <taxon>Chordata</taxon>
        <taxon>Craniata</taxon>
        <taxon>Vertebrata</taxon>
        <taxon>Euteleostomi</taxon>
        <taxon>Actinopterygii</taxon>
        <taxon>Neopterygii</taxon>
        <taxon>Teleostei</taxon>
        <taxon>Neoteleostei</taxon>
        <taxon>Acanthomorphata</taxon>
        <taxon>Ovalentaria</taxon>
        <taxon>Pomacentridae</taxon>
        <taxon>Amphiprion</taxon>
    </lineage>
</organism>
<dbReference type="SUPFAM" id="SSF54117">
    <property type="entry name" value="Interleukin 8-like chemokines"/>
    <property type="match status" value="1"/>
</dbReference>
<reference evidence="7" key="2">
    <citation type="submission" date="2025-08" db="UniProtKB">
        <authorList>
            <consortium name="Ensembl"/>
        </authorList>
    </citation>
    <scope>IDENTIFICATION</scope>
</reference>
<comment type="subcellular location">
    <subcellularLocation>
        <location evidence="1">Secreted</location>
    </subcellularLocation>
</comment>
<dbReference type="GO" id="GO:0008009">
    <property type="term" value="F:chemokine activity"/>
    <property type="evidence" value="ECO:0007669"/>
    <property type="project" value="InterPro"/>
</dbReference>
<dbReference type="InterPro" id="IPR001811">
    <property type="entry name" value="Chemokine_IL8-like_dom"/>
</dbReference>
<dbReference type="GO" id="GO:0006955">
    <property type="term" value="P:immune response"/>
    <property type="evidence" value="ECO:0007669"/>
    <property type="project" value="InterPro"/>
</dbReference>
<evidence type="ECO:0000259" key="6">
    <source>
        <dbReference type="SMART" id="SM00199"/>
    </source>
</evidence>
<keyword evidence="8" id="KW-1185">Reference proteome</keyword>
<protein>
    <recommendedName>
        <fullName evidence="6">Chemokine interleukin-8-like domain-containing protein</fullName>
    </recommendedName>
</protein>
<reference evidence="7" key="3">
    <citation type="submission" date="2025-09" db="UniProtKB">
        <authorList>
            <consortium name="Ensembl"/>
        </authorList>
    </citation>
    <scope>IDENTIFICATION</scope>
</reference>
<feature type="domain" description="Chemokine interleukin-8-like" evidence="6">
    <location>
        <begin position="35"/>
        <end position="93"/>
    </location>
</feature>
<evidence type="ECO:0000256" key="4">
    <source>
        <dbReference type="ARBA" id="ARBA00022729"/>
    </source>
</evidence>
<dbReference type="Pfam" id="PF00048">
    <property type="entry name" value="IL8"/>
    <property type="match status" value="1"/>
</dbReference>
<dbReference type="GO" id="GO:0005615">
    <property type="term" value="C:extracellular space"/>
    <property type="evidence" value="ECO:0007669"/>
    <property type="project" value="UniProtKB-KW"/>
</dbReference>
<dbReference type="SMART" id="SM00199">
    <property type="entry name" value="SCY"/>
    <property type="match status" value="1"/>
</dbReference>
<feature type="signal peptide" evidence="5">
    <location>
        <begin position="1"/>
        <end position="28"/>
    </location>
</feature>
<dbReference type="Ensembl" id="ENSAOCT00000003294.2">
    <property type="protein sequence ID" value="ENSAOCP00000007178.2"/>
    <property type="gene ID" value="ENSAOCG00000010906.2"/>
</dbReference>
<evidence type="ECO:0000256" key="1">
    <source>
        <dbReference type="ARBA" id="ARBA00004613"/>
    </source>
</evidence>